<dbReference type="GO" id="GO:0046872">
    <property type="term" value="F:metal ion binding"/>
    <property type="evidence" value="ECO:0007669"/>
    <property type="project" value="UniProtKB-KW"/>
</dbReference>
<dbReference type="PATRIC" id="fig|872965.6.peg.912"/>
<dbReference type="InterPro" id="IPR058739">
    <property type="entry name" value="NicX"/>
</dbReference>
<evidence type="ECO:0000313" key="3">
    <source>
        <dbReference type="EMBL" id="KPL89696.1"/>
    </source>
</evidence>
<proteinExistence type="predicted"/>
<name>A0A0M8K817_9CHLR</name>
<dbReference type="EMBL" id="BBZA01000037">
    <property type="protein sequence ID" value="GAP62206.1"/>
    <property type="molecule type" value="Genomic_DNA"/>
</dbReference>
<reference evidence="2 4" key="1">
    <citation type="journal article" date="2015" name="Genome Announc.">
        <title>Draft Genome Sequence of a Heterotrophic Facultative Anaerobic Thermophilic Bacterium, Ardenticatena maritima Strain 110ST.</title>
        <authorList>
            <person name="Kawaichi S."/>
            <person name="Yoshida T."/>
            <person name="Sako Y."/>
            <person name="Nakamura R."/>
        </authorList>
    </citation>
    <scope>NUCLEOTIDE SEQUENCE [LARGE SCALE GENOMIC DNA]</scope>
    <source>
        <strain evidence="2 4">110S</strain>
    </source>
</reference>
<organism evidence="2 4">
    <name type="scientific">Ardenticatena maritima</name>
    <dbReference type="NCBI Taxonomy" id="872965"/>
    <lineage>
        <taxon>Bacteria</taxon>
        <taxon>Bacillati</taxon>
        <taxon>Chloroflexota</taxon>
        <taxon>Ardenticatenia</taxon>
        <taxon>Ardenticatenales</taxon>
        <taxon>Ardenticatenaceae</taxon>
        <taxon>Ardenticatena</taxon>
    </lineage>
</organism>
<reference evidence="3 5" key="2">
    <citation type="submission" date="2015-07" db="EMBL/GenBank/DDBJ databases">
        <title>Whole genome sequence of Ardenticatena maritima DSM 23922.</title>
        <authorList>
            <person name="Hemp J."/>
            <person name="Ward L.M."/>
            <person name="Pace L.A."/>
            <person name="Fischer W.W."/>
        </authorList>
    </citation>
    <scope>NUCLEOTIDE SEQUENCE [LARGE SCALE GENOMIC DNA]</scope>
    <source>
        <strain evidence="3 5">110S</strain>
    </source>
</reference>
<evidence type="ECO:0000313" key="5">
    <source>
        <dbReference type="Proteomes" id="UP000050502"/>
    </source>
</evidence>
<dbReference type="PANTHER" id="PTHR34448">
    <property type="entry name" value="AMINOPEPTIDASE"/>
    <property type="match status" value="1"/>
</dbReference>
<evidence type="ECO:0000313" key="2">
    <source>
        <dbReference type="EMBL" id="GAP62206.1"/>
    </source>
</evidence>
<dbReference type="Pfam" id="PF26233">
    <property type="entry name" value="NicX"/>
    <property type="match status" value="1"/>
</dbReference>
<gene>
    <name evidence="2" type="ORF">ARMA_0629</name>
    <name evidence="3" type="ORF">SE16_04690</name>
</gene>
<dbReference type="RefSeq" id="WP_054492124.1">
    <property type="nucleotide sequence ID" value="NZ_BBZA01000037.1"/>
</dbReference>
<dbReference type="Proteomes" id="UP000050502">
    <property type="component" value="Unassembled WGS sequence"/>
</dbReference>
<evidence type="ECO:0000313" key="4">
    <source>
        <dbReference type="Proteomes" id="UP000037784"/>
    </source>
</evidence>
<accession>A0A0M8K817</accession>
<sequence>MRSLSPEESARRIIRELLAVQPGERVMIICDRDSEMEMAHALANEVDALGGEYVISIMPSRSYKQANELPAAIAKSLEEVDCMIGLTRASGAPTYAQAVKVLYNARRLRAISMVMRTMQHFTRGGALADYRQLHAEGVRLAAIWQQARTIRVTTPLGTDIRANIGNAAPIIECGFATQPGQEAAFPDGEVSQGPNEGTAEGVIVVDGPICHVGIPDEPVRLTVKQGRVVTIEGGKAAAELRRIVEEVENADNIAEFGIGLNPNSLHNGDFEEEKKARGNVHIALGDNIFYGGQTQSAVHMDMVLYRPTVWLDETIVVQDGVLTFL</sequence>
<protein>
    <recommendedName>
        <fullName evidence="6">Leucyl aminopeptidase</fullName>
    </recommendedName>
</protein>
<dbReference type="EMBL" id="LGKN01000003">
    <property type="protein sequence ID" value="KPL89696.1"/>
    <property type="molecule type" value="Genomic_DNA"/>
</dbReference>
<dbReference type="GO" id="GO:0004177">
    <property type="term" value="F:aminopeptidase activity"/>
    <property type="evidence" value="ECO:0007669"/>
    <property type="project" value="InterPro"/>
</dbReference>
<evidence type="ECO:0000256" key="1">
    <source>
        <dbReference type="ARBA" id="ARBA00022723"/>
    </source>
</evidence>
<reference evidence="4" key="3">
    <citation type="submission" date="2015-08" db="EMBL/GenBank/DDBJ databases">
        <title>Draft Genome Sequence of a Heterotrophic Facultative Anaerobic Bacterium Ardenticatena maritima Strain 110S.</title>
        <authorList>
            <person name="Kawaichi S."/>
            <person name="Yoshida T."/>
            <person name="Sako Y."/>
            <person name="Nakamura R."/>
        </authorList>
    </citation>
    <scope>NUCLEOTIDE SEQUENCE [LARGE SCALE GENOMIC DNA]</scope>
    <source>
        <strain evidence="4">110S</strain>
    </source>
</reference>
<dbReference type="PANTHER" id="PTHR34448:SF1">
    <property type="entry name" value="BLL6088 PROTEIN"/>
    <property type="match status" value="1"/>
</dbReference>
<keyword evidence="1" id="KW-0479">Metal-binding</keyword>
<dbReference type="InterPro" id="IPR052170">
    <property type="entry name" value="M29_Exopeptidase"/>
</dbReference>
<dbReference type="Proteomes" id="UP000037784">
    <property type="component" value="Unassembled WGS sequence"/>
</dbReference>
<dbReference type="AlphaFoldDB" id="A0A0M8K817"/>
<dbReference type="GO" id="GO:0006508">
    <property type="term" value="P:proteolysis"/>
    <property type="evidence" value="ECO:0007669"/>
    <property type="project" value="InterPro"/>
</dbReference>
<dbReference type="SUPFAM" id="SSF144052">
    <property type="entry name" value="Thermophilic metalloprotease-like"/>
    <property type="match status" value="1"/>
</dbReference>
<comment type="caution">
    <text evidence="2">The sequence shown here is derived from an EMBL/GenBank/DDBJ whole genome shotgun (WGS) entry which is preliminary data.</text>
</comment>
<keyword evidence="4" id="KW-1185">Reference proteome</keyword>
<evidence type="ECO:0008006" key="6">
    <source>
        <dbReference type="Google" id="ProtNLM"/>
    </source>
</evidence>
<dbReference type="InParanoid" id="A0A0M8K817"/>